<protein>
    <submittedName>
        <fullName evidence="2">Uncharacterized protein</fullName>
    </submittedName>
</protein>
<feature type="compositionally biased region" description="Polar residues" evidence="1">
    <location>
        <begin position="67"/>
        <end position="82"/>
    </location>
</feature>
<organism evidence="2 3">
    <name type="scientific">Olea europaea subsp. europaea</name>
    <dbReference type="NCBI Taxonomy" id="158383"/>
    <lineage>
        <taxon>Eukaryota</taxon>
        <taxon>Viridiplantae</taxon>
        <taxon>Streptophyta</taxon>
        <taxon>Embryophyta</taxon>
        <taxon>Tracheophyta</taxon>
        <taxon>Spermatophyta</taxon>
        <taxon>Magnoliopsida</taxon>
        <taxon>eudicotyledons</taxon>
        <taxon>Gunneridae</taxon>
        <taxon>Pentapetalae</taxon>
        <taxon>asterids</taxon>
        <taxon>lamiids</taxon>
        <taxon>Lamiales</taxon>
        <taxon>Oleaceae</taxon>
        <taxon>Oleeae</taxon>
        <taxon>Olea</taxon>
    </lineage>
</organism>
<accession>A0A8S0T858</accession>
<evidence type="ECO:0000313" key="2">
    <source>
        <dbReference type="EMBL" id="CAA3001362.1"/>
    </source>
</evidence>
<dbReference type="EMBL" id="CACTIH010005753">
    <property type="protein sequence ID" value="CAA3001362.1"/>
    <property type="molecule type" value="Genomic_DNA"/>
</dbReference>
<dbReference type="AlphaFoldDB" id="A0A8S0T858"/>
<dbReference type="Gramene" id="OE9A107645T1">
    <property type="protein sequence ID" value="OE9A107645C1"/>
    <property type="gene ID" value="OE9A107645"/>
</dbReference>
<feature type="region of interest" description="Disordered" evidence="1">
    <location>
        <begin position="17"/>
        <end position="82"/>
    </location>
</feature>
<proteinExistence type="predicted"/>
<feature type="compositionally biased region" description="Polar residues" evidence="1">
    <location>
        <begin position="22"/>
        <end position="40"/>
    </location>
</feature>
<name>A0A8S0T858_OLEEU</name>
<dbReference type="Proteomes" id="UP000594638">
    <property type="component" value="Unassembled WGS sequence"/>
</dbReference>
<comment type="caution">
    <text evidence="2">The sequence shown here is derived from an EMBL/GenBank/DDBJ whole genome shotgun (WGS) entry which is preliminary data.</text>
</comment>
<reference evidence="2 3" key="1">
    <citation type="submission" date="2019-12" db="EMBL/GenBank/DDBJ databases">
        <authorList>
            <person name="Alioto T."/>
            <person name="Alioto T."/>
            <person name="Gomez Garrido J."/>
        </authorList>
    </citation>
    <scope>NUCLEOTIDE SEQUENCE [LARGE SCALE GENOMIC DNA]</scope>
</reference>
<feature type="compositionally biased region" description="Basic and acidic residues" evidence="1">
    <location>
        <begin position="41"/>
        <end position="50"/>
    </location>
</feature>
<sequence length="82" mass="9385">MRAIRLDEWPFSALTQKGEPQKQVTLTSRHMVKSTGQGHTQEGRNERPPDKGINTRRRRKEVKQSRQDGVNQSQSTGLTTIQ</sequence>
<evidence type="ECO:0000256" key="1">
    <source>
        <dbReference type="SAM" id="MobiDB-lite"/>
    </source>
</evidence>
<dbReference type="OrthoDB" id="10648955at2759"/>
<evidence type="ECO:0000313" key="3">
    <source>
        <dbReference type="Proteomes" id="UP000594638"/>
    </source>
</evidence>
<keyword evidence="3" id="KW-1185">Reference proteome</keyword>
<gene>
    <name evidence="2" type="ORF">OLEA9_A107645</name>
</gene>